<dbReference type="PROSITE" id="PS50883">
    <property type="entry name" value="EAL"/>
    <property type="match status" value="1"/>
</dbReference>
<dbReference type="InterPro" id="IPR000160">
    <property type="entry name" value="GGDEF_dom"/>
</dbReference>
<feature type="domain" description="EAL" evidence="1">
    <location>
        <begin position="342"/>
        <end position="596"/>
    </location>
</feature>
<dbReference type="PANTHER" id="PTHR33121:SF70">
    <property type="entry name" value="SIGNALING PROTEIN YKOW"/>
    <property type="match status" value="1"/>
</dbReference>
<keyword evidence="4" id="KW-1185">Reference proteome</keyword>
<evidence type="ECO:0000259" key="2">
    <source>
        <dbReference type="PROSITE" id="PS50887"/>
    </source>
</evidence>
<dbReference type="CDD" id="cd01948">
    <property type="entry name" value="EAL"/>
    <property type="match status" value="1"/>
</dbReference>
<proteinExistence type="predicted"/>
<dbReference type="InterPro" id="IPR050706">
    <property type="entry name" value="Cyclic-di-GMP_PDE-like"/>
</dbReference>
<dbReference type="PANTHER" id="PTHR33121">
    <property type="entry name" value="CYCLIC DI-GMP PHOSPHODIESTERASE PDEF"/>
    <property type="match status" value="1"/>
</dbReference>
<reference evidence="3" key="1">
    <citation type="submission" date="2022-03" db="EMBL/GenBank/DDBJ databases">
        <title>Identification of a novel bacterium isolated from mangrove sediments.</title>
        <authorList>
            <person name="Pan X."/>
        </authorList>
    </citation>
    <scope>NUCLEOTIDE SEQUENCE</scope>
    <source>
        <strain evidence="3">B2580</strain>
    </source>
</reference>
<accession>A0ABT0B2T4</accession>
<gene>
    <name evidence="3" type="ORF">MTR64_11630</name>
</gene>
<dbReference type="NCBIfam" id="TIGR00254">
    <property type="entry name" value="GGDEF"/>
    <property type="match status" value="1"/>
</dbReference>
<dbReference type="SMART" id="SM00065">
    <property type="entry name" value="GAF"/>
    <property type="match status" value="1"/>
</dbReference>
<dbReference type="SUPFAM" id="SSF55781">
    <property type="entry name" value="GAF domain-like"/>
    <property type="match status" value="1"/>
</dbReference>
<dbReference type="RefSeq" id="WP_243993978.1">
    <property type="nucleotide sequence ID" value="NZ_JALHLE010000016.1"/>
</dbReference>
<dbReference type="SMART" id="SM00052">
    <property type="entry name" value="EAL"/>
    <property type="match status" value="1"/>
</dbReference>
<dbReference type="EMBL" id="JALHLE010000016">
    <property type="protein sequence ID" value="MCJ2179220.1"/>
    <property type="molecule type" value="Genomic_DNA"/>
</dbReference>
<dbReference type="InterPro" id="IPR003018">
    <property type="entry name" value="GAF"/>
</dbReference>
<dbReference type="InterPro" id="IPR043128">
    <property type="entry name" value="Rev_trsase/Diguanyl_cyclase"/>
</dbReference>
<evidence type="ECO:0000259" key="1">
    <source>
        <dbReference type="PROSITE" id="PS50883"/>
    </source>
</evidence>
<dbReference type="Pfam" id="PF00990">
    <property type="entry name" value="GGDEF"/>
    <property type="match status" value="1"/>
</dbReference>
<dbReference type="SMART" id="SM00267">
    <property type="entry name" value="GGDEF"/>
    <property type="match status" value="1"/>
</dbReference>
<dbReference type="Pfam" id="PF00563">
    <property type="entry name" value="EAL"/>
    <property type="match status" value="1"/>
</dbReference>
<dbReference type="SUPFAM" id="SSF141868">
    <property type="entry name" value="EAL domain-like"/>
    <property type="match status" value="1"/>
</dbReference>
<dbReference type="Pfam" id="PF13185">
    <property type="entry name" value="GAF_2"/>
    <property type="match status" value="1"/>
</dbReference>
<dbReference type="Gene3D" id="3.30.70.270">
    <property type="match status" value="1"/>
</dbReference>
<evidence type="ECO:0000313" key="3">
    <source>
        <dbReference type="EMBL" id="MCJ2179220.1"/>
    </source>
</evidence>
<protein>
    <submittedName>
        <fullName evidence="3">EAL domain-containing protein</fullName>
    </submittedName>
</protein>
<dbReference type="Gene3D" id="3.20.20.450">
    <property type="entry name" value="EAL domain"/>
    <property type="match status" value="1"/>
</dbReference>
<dbReference type="SUPFAM" id="SSF55073">
    <property type="entry name" value="Nucleotide cyclase"/>
    <property type="match status" value="1"/>
</dbReference>
<feature type="domain" description="GGDEF" evidence="2">
    <location>
        <begin position="201"/>
        <end position="333"/>
    </location>
</feature>
<dbReference type="InterPro" id="IPR029016">
    <property type="entry name" value="GAF-like_dom_sf"/>
</dbReference>
<dbReference type="PROSITE" id="PS50887">
    <property type="entry name" value="GGDEF"/>
    <property type="match status" value="1"/>
</dbReference>
<sequence length="638" mass="69091">MLKFKATILELIAKGLPLAEVMHGICLQIEERFQGVVCSVLILDRSGTLHPLAAPSLPEDYSQSLDNLTIGPNVGSCGTAAYLGQPVEVHDIARDPRWSPFPAFQEAALSLGLRACWSSPLVDEKNTVLATFALYFRVPRAPTGEERAIVDVCLHLCHLAFARHLRVADRERRANTDALTDLPNQGSFSRAIAHLGCEEPGAWGVLMIDLDNLKTVNDTFSHSAGDQLLQELAARLSRFVFPDSAFRVGGDEFAVLIKDPVRLQDMQKTATSLLEILSRPVECEKFSLVAEASIGGAIVAGDEAVPEDVRYKADLALHHAKESGRGGYVQFAKGVGKRMIARISSIESLDAALKEGRIEAWYQPVVRLADRRIVGFEALSRMVSPDGEIISASAFAEAAGDVRVASVLTHRMLSAVAEDMRAWSALGIDFGYVAVNVTAVDLRGGRLGETLDRLFPDERLMKRLILEVTERVYIGERDRLVCEALAHLRRRGVYIALDDFGTGFASLTHLLELSVDFIKVDQAFTARLPDDDVSGTIIAGLVAIAGKLGASVTAEGVETDAQAEKLLELGCQVGQGFLFSRGVPAGEAARLLMRHGASNPHGVPLPGGRIPAPREEAVLPTEAPRRRYTRTRAAGETG</sequence>
<name>A0ABT0B2T4_9SPHN</name>
<comment type="caution">
    <text evidence="3">The sequence shown here is derived from an EMBL/GenBank/DDBJ whole genome shotgun (WGS) entry which is preliminary data.</text>
</comment>
<dbReference type="Proteomes" id="UP001162880">
    <property type="component" value="Unassembled WGS sequence"/>
</dbReference>
<evidence type="ECO:0000313" key="4">
    <source>
        <dbReference type="Proteomes" id="UP001162880"/>
    </source>
</evidence>
<organism evidence="3 4">
    <name type="scientific">Novosphingobium album</name>
    <name type="common">ex Hu et al. 2023</name>
    <dbReference type="NCBI Taxonomy" id="2930093"/>
    <lineage>
        <taxon>Bacteria</taxon>
        <taxon>Pseudomonadati</taxon>
        <taxon>Pseudomonadota</taxon>
        <taxon>Alphaproteobacteria</taxon>
        <taxon>Sphingomonadales</taxon>
        <taxon>Sphingomonadaceae</taxon>
        <taxon>Novosphingobium</taxon>
    </lineage>
</organism>
<dbReference type="Gene3D" id="3.30.450.40">
    <property type="match status" value="1"/>
</dbReference>
<dbReference type="InterPro" id="IPR035919">
    <property type="entry name" value="EAL_sf"/>
</dbReference>
<dbReference type="InterPro" id="IPR029787">
    <property type="entry name" value="Nucleotide_cyclase"/>
</dbReference>
<dbReference type="CDD" id="cd01949">
    <property type="entry name" value="GGDEF"/>
    <property type="match status" value="1"/>
</dbReference>
<dbReference type="InterPro" id="IPR001633">
    <property type="entry name" value="EAL_dom"/>
</dbReference>